<accession>A0ABY8A4G6</accession>
<protein>
    <recommendedName>
        <fullName evidence="3">Excreted virulence factor EspC, type VII ESX diderm</fullName>
    </recommendedName>
</protein>
<gene>
    <name evidence="1" type="ORF">MOV08_05365</name>
</gene>
<evidence type="ECO:0000313" key="1">
    <source>
        <dbReference type="EMBL" id="WEB38790.1"/>
    </source>
</evidence>
<evidence type="ECO:0000313" key="2">
    <source>
        <dbReference type="Proteomes" id="UP001218629"/>
    </source>
</evidence>
<dbReference type="RefSeq" id="WP_275306547.1">
    <property type="nucleotide sequence ID" value="NZ_CP095749.1"/>
</dbReference>
<dbReference type="EMBL" id="CP095749">
    <property type="protein sequence ID" value="WEB38790.1"/>
    <property type="molecule type" value="Genomic_DNA"/>
</dbReference>
<keyword evidence="2" id="KW-1185">Reference proteome</keyword>
<reference evidence="1 2" key="1">
    <citation type="submission" date="2022-03" db="EMBL/GenBank/DDBJ databases">
        <title>Streptomyces yunnanensis P86,complete genome.</title>
        <authorList>
            <person name="Chen S."/>
            <person name="Zhang Q."/>
        </authorList>
    </citation>
    <scope>NUCLEOTIDE SEQUENCE [LARGE SCALE GENOMIC DNA]</scope>
    <source>
        <strain evidence="1 2">P86</strain>
    </source>
</reference>
<dbReference type="Proteomes" id="UP001218629">
    <property type="component" value="Chromosome"/>
</dbReference>
<proteinExistence type="predicted"/>
<organism evidence="1 2">
    <name type="scientific">Streptomyces yunnanensis</name>
    <dbReference type="NCBI Taxonomy" id="156453"/>
    <lineage>
        <taxon>Bacteria</taxon>
        <taxon>Bacillati</taxon>
        <taxon>Actinomycetota</taxon>
        <taxon>Actinomycetes</taxon>
        <taxon>Kitasatosporales</taxon>
        <taxon>Streptomycetaceae</taxon>
        <taxon>Streptomyces</taxon>
    </lineage>
</organism>
<evidence type="ECO:0008006" key="3">
    <source>
        <dbReference type="Google" id="ProtNLM"/>
    </source>
</evidence>
<sequence length="113" mass="12195">MTNNGEKPGVFGALVGRVQRRHDIGLYVERQGGAIVNALHVYADKQGQAAAEAQHAYEAGQRDPEVRVKQDGSLVTNDGYRQAAEILRQSAQQARDIAITLSGMAEDADDFGD</sequence>
<name>A0ABY8A4G6_9ACTN</name>